<dbReference type="GO" id="GO:0036374">
    <property type="term" value="F:glutathione hydrolase activity"/>
    <property type="evidence" value="ECO:0007669"/>
    <property type="project" value="UniProtKB-UniRule"/>
</dbReference>
<dbReference type="InterPro" id="IPR043138">
    <property type="entry name" value="GGT_lsub"/>
</dbReference>
<keyword evidence="11" id="KW-0317">Glutathione biosynthesis</keyword>
<dbReference type="NCBIfam" id="TIGR00066">
    <property type="entry name" value="g_glut_trans"/>
    <property type="match status" value="1"/>
</dbReference>
<evidence type="ECO:0000256" key="5">
    <source>
        <dbReference type="ARBA" id="ARBA00022801"/>
    </source>
</evidence>
<feature type="binding site" evidence="10">
    <location>
        <position position="500"/>
    </location>
    <ligand>
        <name>L-glutamate</name>
        <dbReference type="ChEBI" id="CHEBI:29985"/>
    </ligand>
</feature>
<organism evidence="12 13">
    <name type="scientific">Paludibacterium purpuratum</name>
    <dbReference type="NCBI Taxonomy" id="1144873"/>
    <lineage>
        <taxon>Bacteria</taxon>
        <taxon>Pseudomonadati</taxon>
        <taxon>Pseudomonadota</taxon>
        <taxon>Betaproteobacteria</taxon>
        <taxon>Neisseriales</taxon>
        <taxon>Chromobacteriaceae</taxon>
        <taxon>Paludibacterium</taxon>
    </lineage>
</organism>
<feature type="binding site" evidence="10">
    <location>
        <position position="453"/>
    </location>
    <ligand>
        <name>L-glutamate</name>
        <dbReference type="ChEBI" id="CHEBI:29985"/>
    </ligand>
</feature>
<comment type="PTM">
    <text evidence="11">Cleaved by autocatalysis into a large and a small subunit.</text>
</comment>
<comment type="catalytic activity">
    <reaction evidence="1 11">
        <text>an S-substituted glutathione + H2O = an S-substituted L-cysteinylglycine + L-glutamate</text>
        <dbReference type="Rhea" id="RHEA:59468"/>
        <dbReference type="ChEBI" id="CHEBI:15377"/>
        <dbReference type="ChEBI" id="CHEBI:29985"/>
        <dbReference type="ChEBI" id="CHEBI:90779"/>
        <dbReference type="ChEBI" id="CHEBI:143103"/>
        <dbReference type="EC" id="3.4.19.13"/>
    </reaction>
</comment>
<evidence type="ECO:0000256" key="10">
    <source>
        <dbReference type="PIRSR" id="PIRSR600101-2"/>
    </source>
</evidence>
<evidence type="ECO:0000256" key="7">
    <source>
        <dbReference type="ARBA" id="ARBA00023315"/>
    </source>
</evidence>
<evidence type="ECO:0000313" key="12">
    <source>
        <dbReference type="EMBL" id="TDR73268.1"/>
    </source>
</evidence>
<dbReference type="Pfam" id="PF01019">
    <property type="entry name" value="G_glu_transpept"/>
    <property type="match status" value="1"/>
</dbReference>
<comment type="similarity">
    <text evidence="3 11">Belongs to the gamma-glutamyltransferase family.</text>
</comment>
<keyword evidence="7 11" id="KW-0012">Acyltransferase</keyword>
<dbReference type="InterPro" id="IPR043137">
    <property type="entry name" value="GGT_ssub_C"/>
</dbReference>
<comment type="catalytic activity">
    <reaction evidence="2 11">
        <text>glutathione + H2O = L-cysteinylglycine + L-glutamate</text>
        <dbReference type="Rhea" id="RHEA:28807"/>
        <dbReference type="ChEBI" id="CHEBI:15377"/>
        <dbReference type="ChEBI" id="CHEBI:29985"/>
        <dbReference type="ChEBI" id="CHEBI:57925"/>
        <dbReference type="ChEBI" id="CHEBI:61694"/>
        <dbReference type="EC" id="3.4.19.13"/>
    </reaction>
</comment>
<dbReference type="SUPFAM" id="SSF56235">
    <property type="entry name" value="N-terminal nucleophile aminohydrolases (Ntn hydrolases)"/>
    <property type="match status" value="1"/>
</dbReference>
<dbReference type="GO" id="GO:0006751">
    <property type="term" value="P:glutathione catabolic process"/>
    <property type="evidence" value="ECO:0007669"/>
    <property type="project" value="UniProtKB-UniRule"/>
</dbReference>
<dbReference type="InterPro" id="IPR029055">
    <property type="entry name" value="Ntn_hydrolases_N"/>
</dbReference>
<keyword evidence="5 11" id="KW-0378">Hydrolase</keyword>
<sequence>MKASIRMKSLLLAIPSKFNRLSFVGLLTLLVAVRALAGPAAPEAATGFAAKAAVESRHQMIITATPLSSQAGMAMLARGGSAIDAAIAAQAMLGLTEPQSSGIGGGAFLVYFDGRRVATFDGRETAPAAARPDRFLNAEGQALDFYRAVVGGRSVGVPGVLAMLSLAHKRYGRLPWAMLFQPAISQAERGFPISPRLYGLLAGERFLARSEPAKSYFYRADGSPKPIGTMLKNPAYAATLRLIARRGPAAFYRGELARDIVAAVDRAAGSPGDMTLADLRNYRAIEREPVCGSYRDYRLCGMGPPSSGGVAVLQMLKVLERFPLASYAPQSVDAVHLFSEAGRLAFADRGKYLADPDFVRVPTQALLDPAYLAGRSQLIDPLKSMGKAQPGTLPGQPVAWGADSAVELPCTSQLTIVDRFGHALSMTTTIEDQFGSRIMVPGRGFLLNNQLTDFSFNPVDQGQPVANRVEGGKRPRSAMAPMLVFDAEGKLYAIAGSPGGSAIINYVAQTLIGMLDWHLDPQQAVSLPHYGSRNGPTELEAGRDLDQLAPLLAARGHQIEQTDLTSGLAALARSRSGWVGGADPRREGMVLGN</sequence>
<comment type="pathway">
    <text evidence="11">Sulfur metabolism; glutathione metabolism.</text>
</comment>
<comment type="subunit">
    <text evidence="11">This enzyme consists of two polypeptide chains, which are synthesized in precursor form from a single polypeptide.</text>
</comment>
<dbReference type="UniPathway" id="UPA00204"/>
<accession>A0A4V3DUJ6</accession>
<gene>
    <name evidence="12" type="ORF">DFP86_11429</name>
</gene>
<dbReference type="GO" id="GO:0103068">
    <property type="term" value="F:leukotriene C4 gamma-glutamyl transferase activity"/>
    <property type="evidence" value="ECO:0007669"/>
    <property type="project" value="UniProtKB-EC"/>
</dbReference>
<proteinExistence type="inferred from homology"/>
<evidence type="ECO:0000256" key="9">
    <source>
        <dbReference type="PIRSR" id="PIRSR600101-1"/>
    </source>
</evidence>
<keyword evidence="4 11" id="KW-0808">Transferase</keyword>
<comment type="catalytic activity">
    <reaction evidence="8 11">
        <text>an N-terminal (5-L-glutamyl)-[peptide] + an alpha-amino acid = 5-L-glutamyl amino acid + an N-terminal L-alpha-aminoacyl-[peptide]</text>
        <dbReference type="Rhea" id="RHEA:23904"/>
        <dbReference type="Rhea" id="RHEA-COMP:9780"/>
        <dbReference type="Rhea" id="RHEA-COMP:9795"/>
        <dbReference type="ChEBI" id="CHEBI:77644"/>
        <dbReference type="ChEBI" id="CHEBI:78597"/>
        <dbReference type="ChEBI" id="CHEBI:78599"/>
        <dbReference type="ChEBI" id="CHEBI:78608"/>
        <dbReference type="EC" id="2.3.2.2"/>
    </reaction>
</comment>
<dbReference type="Gene3D" id="1.10.246.130">
    <property type="match status" value="1"/>
</dbReference>
<evidence type="ECO:0000256" key="8">
    <source>
        <dbReference type="ARBA" id="ARBA00047417"/>
    </source>
</evidence>
<dbReference type="GO" id="GO:0006750">
    <property type="term" value="P:glutathione biosynthetic process"/>
    <property type="evidence" value="ECO:0007669"/>
    <property type="project" value="UniProtKB-KW"/>
</dbReference>
<dbReference type="PANTHER" id="PTHR43199">
    <property type="entry name" value="GLUTATHIONE HYDROLASE"/>
    <property type="match status" value="1"/>
</dbReference>
<dbReference type="EC" id="3.4.19.13" evidence="11"/>
<comment type="caution">
    <text evidence="12">The sequence shown here is derived from an EMBL/GenBank/DDBJ whole genome shotgun (WGS) entry which is preliminary data.</text>
</comment>
<dbReference type="EMBL" id="SNZP01000014">
    <property type="protein sequence ID" value="TDR73268.1"/>
    <property type="molecule type" value="Genomic_DNA"/>
</dbReference>
<keyword evidence="6 11" id="KW-0865">Zymogen</keyword>
<evidence type="ECO:0000256" key="11">
    <source>
        <dbReference type="RuleBase" id="RU368036"/>
    </source>
</evidence>
<reference evidence="12 13" key="1">
    <citation type="submission" date="2019-03" db="EMBL/GenBank/DDBJ databases">
        <title>Genomic Encyclopedia of Type Strains, Phase III (KMG-III): the genomes of soil and plant-associated and newly described type strains.</title>
        <authorList>
            <person name="Whitman W."/>
        </authorList>
    </citation>
    <scope>NUCLEOTIDE SEQUENCE [LARGE SCALE GENOMIC DNA]</scope>
    <source>
        <strain evidence="12 13">CECT 8976</strain>
    </source>
</reference>
<dbReference type="EC" id="2.3.2.2" evidence="11"/>
<dbReference type="InterPro" id="IPR051792">
    <property type="entry name" value="GGT_bact"/>
</dbReference>
<dbReference type="Gene3D" id="3.60.20.40">
    <property type="match status" value="1"/>
</dbReference>
<name>A0A4V3DUJ6_9NEIS</name>
<evidence type="ECO:0000256" key="3">
    <source>
        <dbReference type="ARBA" id="ARBA00009381"/>
    </source>
</evidence>
<dbReference type="Proteomes" id="UP000295611">
    <property type="component" value="Unassembled WGS sequence"/>
</dbReference>
<feature type="binding site" evidence="10">
    <location>
        <position position="123"/>
    </location>
    <ligand>
        <name>L-glutamate</name>
        <dbReference type="ChEBI" id="CHEBI:29985"/>
    </ligand>
</feature>
<dbReference type="PRINTS" id="PR01210">
    <property type="entry name" value="GGTRANSPTASE"/>
</dbReference>
<dbReference type="PANTHER" id="PTHR43199:SF1">
    <property type="entry name" value="GLUTATHIONE HYDROLASE PROENZYME"/>
    <property type="match status" value="1"/>
</dbReference>
<protein>
    <recommendedName>
        <fullName evidence="11">Glutathione hydrolase proenzyme</fullName>
        <ecNumber evidence="11">2.3.2.2</ecNumber>
        <ecNumber evidence="11">3.4.19.13</ecNumber>
    </recommendedName>
    <component>
        <recommendedName>
            <fullName evidence="11">Glutathione hydrolase large chain</fullName>
        </recommendedName>
    </component>
    <component>
        <recommendedName>
            <fullName evidence="11">Glutathione hydrolase small chain</fullName>
        </recommendedName>
    </component>
</protein>
<evidence type="ECO:0000256" key="1">
    <source>
        <dbReference type="ARBA" id="ARBA00001049"/>
    </source>
</evidence>
<dbReference type="InterPro" id="IPR000101">
    <property type="entry name" value="GGT_peptidase"/>
</dbReference>
<keyword evidence="13" id="KW-1185">Reference proteome</keyword>
<dbReference type="AlphaFoldDB" id="A0A4V3DUJ6"/>
<evidence type="ECO:0000256" key="6">
    <source>
        <dbReference type="ARBA" id="ARBA00023145"/>
    </source>
</evidence>
<evidence type="ECO:0000256" key="2">
    <source>
        <dbReference type="ARBA" id="ARBA00001089"/>
    </source>
</evidence>
<evidence type="ECO:0000313" key="13">
    <source>
        <dbReference type="Proteomes" id="UP000295611"/>
    </source>
</evidence>
<feature type="active site" description="Nucleophile" evidence="9">
    <location>
        <position position="411"/>
    </location>
</feature>
<evidence type="ECO:0000256" key="4">
    <source>
        <dbReference type="ARBA" id="ARBA00022679"/>
    </source>
</evidence>